<feature type="transmembrane region" description="Helical" evidence="1">
    <location>
        <begin position="532"/>
        <end position="553"/>
    </location>
</feature>
<sequence length="637" mass="71256">MQRSATFSTITLDIERTLASNSAAKKADEFAGIDEFAAYARAQKFTHFTYTFTFVPSGKIFTHNRLYAMHAIALDPHIESITFARKGCGQFVAGSLLAPSVLQSLSEQGLIYTLSIQKKFYRAVAIGLLVLLLIMLLLQSSVRAYLARVSHIPTLFKPSDSVIYVCDYSLTQALRLRWDFPTIAFILYVVGLSALIASRATLCALVGDDWIYSSTYPAFYSPLDFTGVLQGWFWQRGRHIADVLMVASMRPFGEVLVSFGVEVVAAFKIVAAFFSVCAYLLISCMASVLVYWINQRRDFRLIFVLVSLVVFVLFTLINFVNMAAYVWSAGVALLAFLPVGYYFVFGKEMRFSRNLPMHIAFVFVLSYCACFQNEPSTLSIAGLSFLLLLSRGFRGISAMVWYYCALLCAMPAIATLLTYVSGRGKWQQEIIQDTTTLGNIKSYLTELIASNHIALQWVLIASSVLLMVLAWQHIRKRLAPELALSAAMLAVGLIGVVGFSAIRVNAVWFLVLLVLCALFGVAFLWRHSRNGALALAGNFGIVVLIFTLLIASARVYEESFKKYYPAHNAPYNLITLFVEAQAKGQDEITLTSKDIALYSLELQRLNTDPKGYPNEHISYFMRHYGYTKDIIAIRRVE</sequence>
<proteinExistence type="predicted"/>
<keyword evidence="1" id="KW-1133">Transmembrane helix</keyword>
<feature type="transmembrane region" description="Helical" evidence="1">
    <location>
        <begin position="185"/>
        <end position="207"/>
    </location>
</feature>
<feature type="transmembrane region" description="Helical" evidence="1">
    <location>
        <begin position="482"/>
        <end position="501"/>
    </location>
</feature>
<organism evidence="2 3">
    <name type="scientific">Helicobacter canis</name>
    <dbReference type="NCBI Taxonomy" id="29419"/>
    <lineage>
        <taxon>Bacteria</taxon>
        <taxon>Pseudomonadati</taxon>
        <taxon>Campylobacterota</taxon>
        <taxon>Epsilonproteobacteria</taxon>
        <taxon>Campylobacterales</taxon>
        <taxon>Helicobacteraceae</taxon>
        <taxon>Helicobacter</taxon>
    </lineage>
</organism>
<dbReference type="OrthoDB" id="5330070at2"/>
<gene>
    <name evidence="2" type="ORF">NCTC12410_00396</name>
</gene>
<feature type="transmembrane region" description="Helical" evidence="1">
    <location>
        <begin position="507"/>
        <end position="525"/>
    </location>
</feature>
<dbReference type="AlphaFoldDB" id="A0A377J261"/>
<feature type="transmembrane region" description="Helical" evidence="1">
    <location>
        <begin position="355"/>
        <end position="372"/>
    </location>
</feature>
<keyword evidence="1" id="KW-0472">Membrane</keyword>
<feature type="transmembrane region" description="Helical" evidence="1">
    <location>
        <begin position="325"/>
        <end position="343"/>
    </location>
</feature>
<feature type="transmembrane region" description="Helical" evidence="1">
    <location>
        <begin position="400"/>
        <end position="420"/>
    </location>
</feature>
<accession>A0A377J261</accession>
<keyword evidence="1" id="KW-0812">Transmembrane</keyword>
<evidence type="ECO:0000313" key="2">
    <source>
        <dbReference type="EMBL" id="STO96582.1"/>
    </source>
</evidence>
<evidence type="ECO:0000313" key="3">
    <source>
        <dbReference type="Proteomes" id="UP000254841"/>
    </source>
</evidence>
<dbReference type="RefSeq" id="WP_115010909.1">
    <property type="nucleotide sequence ID" value="NZ_UGHV01000001.1"/>
</dbReference>
<feature type="transmembrane region" description="Helical" evidence="1">
    <location>
        <begin position="120"/>
        <end position="138"/>
    </location>
</feature>
<feature type="transmembrane region" description="Helical" evidence="1">
    <location>
        <begin position="453"/>
        <end position="470"/>
    </location>
</feature>
<feature type="transmembrane region" description="Helical" evidence="1">
    <location>
        <begin position="269"/>
        <end position="292"/>
    </location>
</feature>
<feature type="transmembrane region" description="Helical" evidence="1">
    <location>
        <begin position="299"/>
        <end position="319"/>
    </location>
</feature>
<dbReference type="Proteomes" id="UP000254841">
    <property type="component" value="Unassembled WGS sequence"/>
</dbReference>
<reference evidence="2 3" key="1">
    <citation type="submission" date="2018-06" db="EMBL/GenBank/DDBJ databases">
        <authorList>
            <consortium name="Pathogen Informatics"/>
            <person name="Doyle S."/>
        </authorList>
    </citation>
    <scope>NUCLEOTIDE SEQUENCE [LARGE SCALE GENOMIC DNA]</scope>
    <source>
        <strain evidence="2 3">NCTC12410</strain>
    </source>
</reference>
<evidence type="ECO:0000256" key="1">
    <source>
        <dbReference type="SAM" id="Phobius"/>
    </source>
</evidence>
<protein>
    <submittedName>
        <fullName evidence="2">Uncharacterized protein</fullName>
    </submittedName>
</protein>
<dbReference type="EMBL" id="UGHV01000001">
    <property type="protein sequence ID" value="STO96582.1"/>
    <property type="molecule type" value="Genomic_DNA"/>
</dbReference>
<name>A0A377J261_9HELI</name>